<evidence type="ECO:0000256" key="4">
    <source>
        <dbReference type="ARBA" id="ARBA00013950"/>
    </source>
</evidence>
<evidence type="ECO:0000256" key="8">
    <source>
        <dbReference type="PROSITE-ProRule" id="PRU00524"/>
    </source>
</evidence>
<dbReference type="InterPro" id="IPR001783">
    <property type="entry name" value="Lumazine-bd"/>
</dbReference>
<dbReference type="EMBL" id="NHTK01006108">
    <property type="protein sequence ID" value="PPQ63828.1"/>
    <property type="molecule type" value="Genomic_DNA"/>
</dbReference>
<dbReference type="InParanoid" id="A0A409VAE3"/>
<feature type="region of interest" description="Disordered" evidence="9">
    <location>
        <begin position="1"/>
        <end position="181"/>
    </location>
</feature>
<evidence type="ECO:0000256" key="1">
    <source>
        <dbReference type="ARBA" id="ARBA00002803"/>
    </source>
</evidence>
<evidence type="ECO:0000256" key="3">
    <source>
        <dbReference type="ARBA" id="ARBA00012827"/>
    </source>
</evidence>
<keyword evidence="6" id="KW-0808">Transferase</keyword>
<accession>A0A409VAE3</accession>
<feature type="compositionally biased region" description="Gly residues" evidence="9">
    <location>
        <begin position="39"/>
        <end position="62"/>
    </location>
</feature>
<feature type="domain" description="Lumazine-binding" evidence="10">
    <location>
        <begin position="192"/>
        <end position="292"/>
    </location>
</feature>
<keyword evidence="5" id="KW-0686">Riboflavin biosynthesis</keyword>
<dbReference type="Proteomes" id="UP000284842">
    <property type="component" value="Unassembled WGS sequence"/>
</dbReference>
<comment type="pathway">
    <text evidence="2">Cofactor biosynthesis; riboflavin biosynthesis; riboflavin from 2-hydroxy-3-oxobutyl phosphate and 5-amino-6-(D-ribitylamino)uracil: step 2/2.</text>
</comment>
<name>A0A409VAE3_9AGAR</name>
<feature type="repeat" description="Lumazine-binding" evidence="8">
    <location>
        <begin position="293"/>
        <end position="397"/>
    </location>
</feature>
<dbReference type="Gene3D" id="2.40.30.20">
    <property type="match status" value="2"/>
</dbReference>
<dbReference type="NCBIfam" id="TIGR00187">
    <property type="entry name" value="ribE"/>
    <property type="match status" value="1"/>
</dbReference>
<feature type="repeat" description="Lumazine-binding" evidence="8">
    <location>
        <begin position="192"/>
        <end position="292"/>
    </location>
</feature>
<gene>
    <name evidence="11" type="ORF">CVT24_009778</name>
</gene>
<evidence type="ECO:0000256" key="6">
    <source>
        <dbReference type="ARBA" id="ARBA00022679"/>
    </source>
</evidence>
<sequence length="426" mass="46508">MSYSRPGDYRGFGYQGTGSDDSGFDQSNPASGMQSFGGDDYGGAGRQAGGYQNGGYQGGGLQGNTFQGGYQPQGEMQRGYGNYSQDIDEGRHRRRDRDEGYRADERRGYRKDAGFQDRGYGSQGPPYASSGPYARYDERGYDDYQTGCSPEGCPDDPYGMPSSRPPYDQQQGQQYGGQNKPGLLQRAKNIYHDVENIEHLGTISSIVRDTGGCTLVISQSAEILDDCHIGDSIAVNGACLTVTKFHKTEHGGWFEVWLANETLDRTDLGERKVGDQVNLERAMGAHVRFGGHFVQAHVDGTASIVDRVPDGDSLRLTFQFPEPTPERPSLLPYLVPKGYVTIDGASLTLTGVNDAERKFSVMLIQHTQQKITLSKKEIGAKVNIEPDMVGKYVEKSVVASLSGSGSEGLRNMIEKVVEDVLARKGL</sequence>
<keyword evidence="7" id="KW-0677">Repeat</keyword>
<feature type="compositionally biased region" description="Basic and acidic residues" evidence="9">
    <location>
        <begin position="88"/>
        <end position="115"/>
    </location>
</feature>
<dbReference type="AlphaFoldDB" id="A0A409VAE3"/>
<evidence type="ECO:0000313" key="12">
    <source>
        <dbReference type="Proteomes" id="UP000284842"/>
    </source>
</evidence>
<comment type="caution">
    <text evidence="11">The sequence shown here is derived from an EMBL/GenBank/DDBJ whole genome shotgun (WGS) entry which is preliminary data.</text>
</comment>
<dbReference type="Pfam" id="PF00677">
    <property type="entry name" value="Lum_binding"/>
    <property type="match status" value="2"/>
</dbReference>
<comment type="function">
    <text evidence="1">Catalyzes the dismutation of two molecules of 6,7-dimethyl-8-ribityllumazine, resulting in the formation of riboflavin and 5-amino-6-(D-ribitylamino)uracil.</text>
</comment>
<dbReference type="PANTHER" id="PTHR21098">
    <property type="entry name" value="RIBOFLAVIN SYNTHASE ALPHA CHAIN"/>
    <property type="match status" value="1"/>
</dbReference>
<proteinExistence type="predicted"/>
<organism evidence="11 12">
    <name type="scientific">Panaeolus cyanescens</name>
    <dbReference type="NCBI Taxonomy" id="181874"/>
    <lineage>
        <taxon>Eukaryota</taxon>
        <taxon>Fungi</taxon>
        <taxon>Dikarya</taxon>
        <taxon>Basidiomycota</taxon>
        <taxon>Agaricomycotina</taxon>
        <taxon>Agaricomycetes</taxon>
        <taxon>Agaricomycetidae</taxon>
        <taxon>Agaricales</taxon>
        <taxon>Agaricineae</taxon>
        <taxon>Galeropsidaceae</taxon>
        <taxon>Panaeolus</taxon>
    </lineage>
</organism>
<dbReference type="EC" id="2.5.1.9" evidence="3"/>
<dbReference type="PROSITE" id="PS51177">
    <property type="entry name" value="LUMAZINE_BIND"/>
    <property type="match status" value="2"/>
</dbReference>
<dbReference type="GO" id="GO:0004746">
    <property type="term" value="F:riboflavin synthase activity"/>
    <property type="evidence" value="ECO:0007669"/>
    <property type="project" value="UniProtKB-EC"/>
</dbReference>
<dbReference type="OrthoDB" id="10258924at2759"/>
<evidence type="ECO:0000256" key="5">
    <source>
        <dbReference type="ARBA" id="ARBA00022619"/>
    </source>
</evidence>
<dbReference type="FunFam" id="2.40.30.20:FF:000004">
    <property type="entry name" value="Riboflavin synthase, alpha subunit"/>
    <property type="match status" value="1"/>
</dbReference>
<evidence type="ECO:0000313" key="11">
    <source>
        <dbReference type="EMBL" id="PPQ63828.1"/>
    </source>
</evidence>
<dbReference type="STRING" id="181874.A0A409VAE3"/>
<protein>
    <recommendedName>
        <fullName evidence="4">Riboflavin synthase</fullName>
        <ecNumber evidence="3">2.5.1.9</ecNumber>
    </recommendedName>
</protein>
<reference evidence="11 12" key="1">
    <citation type="journal article" date="2018" name="Evol. Lett.">
        <title>Horizontal gene cluster transfer increased hallucinogenic mushroom diversity.</title>
        <authorList>
            <person name="Reynolds H.T."/>
            <person name="Vijayakumar V."/>
            <person name="Gluck-Thaler E."/>
            <person name="Korotkin H.B."/>
            <person name="Matheny P.B."/>
            <person name="Slot J.C."/>
        </authorList>
    </citation>
    <scope>NUCLEOTIDE SEQUENCE [LARGE SCALE GENOMIC DNA]</scope>
    <source>
        <strain evidence="11 12">2629</strain>
    </source>
</reference>
<feature type="compositionally biased region" description="Low complexity" evidence="9">
    <location>
        <begin position="169"/>
        <end position="178"/>
    </location>
</feature>
<evidence type="ECO:0000256" key="9">
    <source>
        <dbReference type="SAM" id="MobiDB-lite"/>
    </source>
</evidence>
<dbReference type="PANTHER" id="PTHR21098:SF0">
    <property type="entry name" value="RIBOFLAVIN SYNTHASE"/>
    <property type="match status" value="1"/>
</dbReference>
<dbReference type="InterPro" id="IPR017938">
    <property type="entry name" value="Riboflavin_synthase-like_b-brl"/>
</dbReference>
<evidence type="ECO:0000256" key="2">
    <source>
        <dbReference type="ARBA" id="ARBA00004887"/>
    </source>
</evidence>
<dbReference type="CDD" id="cd00402">
    <property type="entry name" value="Riboflavin_synthase_like"/>
    <property type="match status" value="1"/>
</dbReference>
<dbReference type="InterPro" id="IPR023366">
    <property type="entry name" value="ATP_synth_asu-like_sf"/>
</dbReference>
<keyword evidence="12" id="KW-1185">Reference proteome</keyword>
<dbReference type="GO" id="GO:0009231">
    <property type="term" value="P:riboflavin biosynthetic process"/>
    <property type="evidence" value="ECO:0007669"/>
    <property type="project" value="UniProtKB-KW"/>
</dbReference>
<feature type="domain" description="Lumazine-binding" evidence="10">
    <location>
        <begin position="293"/>
        <end position="397"/>
    </location>
</feature>
<feature type="compositionally biased region" description="Polar residues" evidence="9">
    <location>
        <begin position="17"/>
        <end position="34"/>
    </location>
</feature>
<dbReference type="NCBIfam" id="NF006767">
    <property type="entry name" value="PRK09289.1"/>
    <property type="match status" value="1"/>
</dbReference>
<evidence type="ECO:0000259" key="10">
    <source>
        <dbReference type="PROSITE" id="PS51177"/>
    </source>
</evidence>
<dbReference type="InterPro" id="IPR026017">
    <property type="entry name" value="Lumazine-bd_dom"/>
</dbReference>
<evidence type="ECO:0000256" key="7">
    <source>
        <dbReference type="ARBA" id="ARBA00022737"/>
    </source>
</evidence>
<dbReference type="SUPFAM" id="SSF63380">
    <property type="entry name" value="Riboflavin synthase domain-like"/>
    <property type="match status" value="2"/>
</dbReference>